<dbReference type="RefSeq" id="WP_275815957.1">
    <property type="nucleotide sequence ID" value="NZ_BAAANM010000022.1"/>
</dbReference>
<protein>
    <submittedName>
        <fullName evidence="3">MarR family transcriptional regulator</fullName>
    </submittedName>
</protein>
<feature type="region of interest" description="Disordered" evidence="1">
    <location>
        <begin position="1"/>
        <end position="26"/>
    </location>
</feature>
<dbReference type="Gene3D" id="1.10.10.10">
    <property type="entry name" value="Winged helix-like DNA-binding domain superfamily/Winged helix DNA-binding domain"/>
    <property type="match status" value="2"/>
</dbReference>
<feature type="compositionally biased region" description="Basic and acidic residues" evidence="1">
    <location>
        <begin position="63"/>
        <end position="81"/>
    </location>
</feature>
<feature type="compositionally biased region" description="Basic and acidic residues" evidence="1">
    <location>
        <begin position="240"/>
        <end position="250"/>
    </location>
</feature>
<reference evidence="3 4" key="1">
    <citation type="submission" date="2023-03" db="EMBL/GenBank/DDBJ databases">
        <title>Draft genome sequence of type strain Streptomyces ferralitis JCM 14344.</title>
        <authorList>
            <person name="Klaysubun C."/>
            <person name="Duangmal K."/>
        </authorList>
    </citation>
    <scope>NUCLEOTIDE SEQUENCE [LARGE SCALE GENOMIC DNA]</scope>
    <source>
        <strain evidence="3 4">JCM 14344</strain>
    </source>
</reference>
<feature type="region of interest" description="Disordered" evidence="1">
    <location>
        <begin position="63"/>
        <end position="189"/>
    </location>
</feature>
<comment type="caution">
    <text evidence="3">The sequence shown here is derived from an EMBL/GenBank/DDBJ whole genome shotgun (WGS) entry which is preliminary data.</text>
</comment>
<dbReference type="Proteomes" id="UP001220022">
    <property type="component" value="Unassembled WGS sequence"/>
</dbReference>
<dbReference type="SUPFAM" id="SSF46785">
    <property type="entry name" value="Winged helix' DNA-binding domain"/>
    <property type="match status" value="2"/>
</dbReference>
<dbReference type="InterPro" id="IPR036388">
    <property type="entry name" value="WH-like_DNA-bd_sf"/>
</dbReference>
<name>A0ABT5Z1I4_9ACTN</name>
<evidence type="ECO:0000259" key="2">
    <source>
        <dbReference type="Pfam" id="PF12802"/>
    </source>
</evidence>
<dbReference type="EMBL" id="JARHTQ010000011">
    <property type="protein sequence ID" value="MDF2257692.1"/>
    <property type="molecule type" value="Genomic_DNA"/>
</dbReference>
<evidence type="ECO:0000256" key="1">
    <source>
        <dbReference type="SAM" id="MobiDB-lite"/>
    </source>
</evidence>
<evidence type="ECO:0000313" key="4">
    <source>
        <dbReference type="Proteomes" id="UP001220022"/>
    </source>
</evidence>
<gene>
    <name evidence="3" type="ORF">P2L57_18805</name>
</gene>
<feature type="compositionally biased region" description="Basic and acidic residues" evidence="1">
    <location>
        <begin position="129"/>
        <end position="148"/>
    </location>
</feature>
<feature type="compositionally biased region" description="Low complexity" evidence="1">
    <location>
        <begin position="1"/>
        <end position="13"/>
    </location>
</feature>
<dbReference type="Pfam" id="PF12802">
    <property type="entry name" value="MarR_2"/>
    <property type="match status" value="1"/>
</dbReference>
<dbReference type="InterPro" id="IPR036390">
    <property type="entry name" value="WH_DNA-bd_sf"/>
</dbReference>
<accession>A0ABT5Z1I4</accession>
<sequence length="260" mass="27400">MTTQPGQTDQQPTAEKPAPDTTALTGTHTTVWDALTQQPGTTAAALAEATGIGRSTAAKALARLEKDGRVRRDPGTPDGNRRVASHWYPTHPAPLHTNTPEAQTSDPHDSQELPTAAPDTPTSPAPDEDSAHEAPAETETSIRSKESTEPAQIDSATAEDAPCETAESASAAREESAAPKLTVVTGGSKQRLAPGGLRQMVLDHLQAHPDGEFTATALSRVIGKSSGAIANALVTLEKHGQARQVNDHPRRYQLRTSIEQ</sequence>
<organism evidence="3 4">
    <name type="scientific">Streptantibioticus ferralitis</name>
    <dbReference type="NCBI Taxonomy" id="236510"/>
    <lineage>
        <taxon>Bacteria</taxon>
        <taxon>Bacillati</taxon>
        <taxon>Actinomycetota</taxon>
        <taxon>Actinomycetes</taxon>
        <taxon>Kitasatosporales</taxon>
        <taxon>Streptomycetaceae</taxon>
        <taxon>Streptantibioticus</taxon>
    </lineage>
</organism>
<feature type="compositionally biased region" description="Polar residues" evidence="1">
    <location>
        <begin position="96"/>
        <end position="105"/>
    </location>
</feature>
<feature type="domain" description="HTH marR-type" evidence="2">
    <location>
        <begin position="24"/>
        <end position="74"/>
    </location>
</feature>
<evidence type="ECO:0000313" key="3">
    <source>
        <dbReference type="EMBL" id="MDF2257692.1"/>
    </source>
</evidence>
<dbReference type="InterPro" id="IPR000835">
    <property type="entry name" value="HTH_MarR-typ"/>
</dbReference>
<keyword evidence="4" id="KW-1185">Reference proteome</keyword>
<feature type="region of interest" description="Disordered" evidence="1">
    <location>
        <begin position="240"/>
        <end position="260"/>
    </location>
</feature>
<proteinExistence type="predicted"/>